<evidence type="ECO:0000313" key="6">
    <source>
        <dbReference type="EMBL" id="AMJ73285.1"/>
    </source>
</evidence>
<dbReference type="InterPro" id="IPR043150">
    <property type="entry name" value="Phytochrome_PHY_sf"/>
</dbReference>
<dbReference type="EMBL" id="JAUOQI010000002">
    <property type="protein sequence ID" value="MDO6576515.1"/>
    <property type="molecule type" value="Genomic_DNA"/>
</dbReference>
<dbReference type="InterPro" id="IPR001294">
    <property type="entry name" value="Phytochrome"/>
</dbReference>
<dbReference type="Proteomes" id="UP000056750">
    <property type="component" value="Chromosome"/>
</dbReference>
<organism evidence="7 9">
    <name type="scientific">Alteromonas stellipolaris</name>
    <dbReference type="NCBI Taxonomy" id="233316"/>
    <lineage>
        <taxon>Bacteria</taxon>
        <taxon>Pseudomonadati</taxon>
        <taxon>Pseudomonadota</taxon>
        <taxon>Gammaproteobacteria</taxon>
        <taxon>Alteromonadales</taxon>
        <taxon>Alteromonadaceae</taxon>
        <taxon>Alteromonas/Salinimonas group</taxon>
        <taxon>Alteromonas</taxon>
    </lineage>
</organism>
<dbReference type="Gene3D" id="3.30.450.270">
    <property type="match status" value="1"/>
</dbReference>
<dbReference type="SUPFAM" id="SSF55781">
    <property type="entry name" value="GAF domain-like"/>
    <property type="match status" value="2"/>
</dbReference>
<name>A0AAW7YYH5_9ALTE</name>
<evidence type="ECO:0000256" key="3">
    <source>
        <dbReference type="ARBA" id="ARBA00022991"/>
    </source>
</evidence>
<sequence>MNTDTITRNKHDAEMDTLVENCEKEALHLSGKVQQFGGAFFIDGESLQVTAASTNLASFIHLSPAKLVGCPVKSLDWLPLSLLYNLGSKAGDRAYAFNEPFNDDVLNFRSHRSEEGILIEIESSITNVSQRQYLQLRSSILPTIEQHWEDKDFWDQLISTLDEFLPCERILLYRFNELWSGEVVAEKVIEGAPKYIGLKFPASDIPAIARQMYYENPSRYIASSATPPADFLNQAEQALNLTYSDLRSVSPIHGEYMQNMGVATSFSIPIIQTGKLWGIVSCHNSTESHIDAQLRHQAEMLVKYFSMVYSTHKSKKRLQLLTSLDEKVGAITHKLRLKDAQATQDFLEEVKRDFTACGAAVFINGKWFISNDSGYDISQLKRIDKAFQSDTSDVILHTEDIRQCSGLEALDSENVRGVMLIRMNYELAKARLYIFRQPEAQITHWAGKPEKDINEQGMLSPRASFERWSEVDGEQSLPWTKRDILFSKKLRASLIRTLTR</sequence>
<evidence type="ECO:0000313" key="8">
    <source>
        <dbReference type="Proteomes" id="UP000056750"/>
    </source>
</evidence>
<dbReference type="EMBL" id="CP013926">
    <property type="protein sequence ID" value="AMJ73285.1"/>
    <property type="molecule type" value="Genomic_DNA"/>
</dbReference>
<dbReference type="InterPro" id="IPR035965">
    <property type="entry name" value="PAS-like_dom_sf"/>
</dbReference>
<evidence type="ECO:0000256" key="4">
    <source>
        <dbReference type="ARBA" id="ARBA00023170"/>
    </source>
</evidence>
<dbReference type="InterPro" id="IPR013515">
    <property type="entry name" value="Phytochrome_cen-reg"/>
</dbReference>
<dbReference type="InterPro" id="IPR003018">
    <property type="entry name" value="GAF"/>
</dbReference>
<dbReference type="Pfam" id="PF08446">
    <property type="entry name" value="PAS_2"/>
    <property type="match status" value="1"/>
</dbReference>
<dbReference type="GO" id="GO:0009881">
    <property type="term" value="F:photoreceptor activity"/>
    <property type="evidence" value="ECO:0007669"/>
    <property type="project" value="UniProtKB-KW"/>
</dbReference>
<dbReference type="GO" id="GO:0009584">
    <property type="term" value="P:detection of visible light"/>
    <property type="evidence" value="ECO:0007669"/>
    <property type="project" value="InterPro"/>
</dbReference>
<dbReference type="InterPro" id="IPR029016">
    <property type="entry name" value="GAF-like_dom_sf"/>
</dbReference>
<evidence type="ECO:0000313" key="9">
    <source>
        <dbReference type="Proteomes" id="UP001170717"/>
    </source>
</evidence>
<dbReference type="Proteomes" id="UP001170717">
    <property type="component" value="Unassembled WGS sequence"/>
</dbReference>
<keyword evidence="8" id="KW-1185">Reference proteome</keyword>
<dbReference type="RefSeq" id="WP_057793974.1">
    <property type="nucleotide sequence ID" value="NZ_CAXIBE010000126.1"/>
</dbReference>
<dbReference type="SMART" id="SM00065">
    <property type="entry name" value="GAF"/>
    <property type="match status" value="1"/>
</dbReference>
<dbReference type="InterPro" id="IPR013654">
    <property type="entry name" value="PAS_2"/>
</dbReference>
<dbReference type="InterPro" id="IPR016132">
    <property type="entry name" value="Phyto_chromo_attachment"/>
</dbReference>
<dbReference type="GO" id="GO:0006355">
    <property type="term" value="P:regulation of DNA-templated transcription"/>
    <property type="evidence" value="ECO:0007669"/>
    <property type="project" value="InterPro"/>
</dbReference>
<evidence type="ECO:0000313" key="7">
    <source>
        <dbReference type="EMBL" id="MDO6576515.1"/>
    </source>
</evidence>
<dbReference type="AlphaFoldDB" id="A0AAW7YYH5"/>
<proteinExistence type="predicted"/>
<evidence type="ECO:0000256" key="2">
    <source>
        <dbReference type="ARBA" id="ARBA00022606"/>
    </source>
</evidence>
<keyword evidence="2" id="KW-0716">Sensory transduction</keyword>
<dbReference type="PRINTS" id="PR01033">
    <property type="entry name" value="PHYTOCHROME"/>
</dbReference>
<dbReference type="Gene3D" id="3.30.450.40">
    <property type="match status" value="1"/>
</dbReference>
<dbReference type="Gene3D" id="3.30.450.20">
    <property type="entry name" value="PAS domain"/>
    <property type="match status" value="1"/>
</dbReference>
<evidence type="ECO:0000259" key="5">
    <source>
        <dbReference type="PROSITE" id="PS50046"/>
    </source>
</evidence>
<dbReference type="Pfam" id="PF01590">
    <property type="entry name" value="GAF"/>
    <property type="match status" value="1"/>
</dbReference>
<dbReference type="KEGG" id="asq:AVL57_04430"/>
<reference evidence="7" key="2">
    <citation type="submission" date="2023-07" db="EMBL/GenBank/DDBJ databases">
        <title>Genome content predicts the carbon catabolic preferences of heterotrophic bacteria.</title>
        <authorList>
            <person name="Gralka M."/>
        </authorList>
    </citation>
    <scope>NUCLEOTIDE SEQUENCE</scope>
    <source>
        <strain evidence="7">F2M12</strain>
    </source>
</reference>
<feature type="domain" description="Phytochrome chromophore attachment site" evidence="5">
    <location>
        <begin position="149"/>
        <end position="303"/>
    </location>
</feature>
<dbReference type="SUPFAM" id="SSF55785">
    <property type="entry name" value="PYP-like sensor domain (PAS domain)"/>
    <property type="match status" value="1"/>
</dbReference>
<keyword evidence="4" id="KW-0675">Receptor</keyword>
<dbReference type="GeneID" id="83256902"/>
<keyword evidence="1" id="KW-0600">Photoreceptor protein</keyword>
<protein>
    <submittedName>
        <fullName evidence="7">GAF domain-containing protein</fullName>
    </submittedName>
</protein>
<accession>A0AAW7YYH5</accession>
<reference evidence="6 8" key="1">
    <citation type="submission" date="2015-12" db="EMBL/GenBank/DDBJ databases">
        <title>Intraspecies pangenome expansion in the marine bacterium Alteromonas.</title>
        <authorList>
            <person name="Lopez-Perez M."/>
            <person name="Rodriguez-Valera F."/>
        </authorList>
    </citation>
    <scope>NUCLEOTIDE SEQUENCE [LARGE SCALE GENOMIC DNA]</scope>
    <source>
        <strain evidence="6 8">LMG 21861</strain>
    </source>
</reference>
<dbReference type="PROSITE" id="PS50046">
    <property type="entry name" value="PHYTOCHROME_2"/>
    <property type="match status" value="1"/>
</dbReference>
<gene>
    <name evidence="6" type="ORF">AVL57_04430</name>
    <name evidence="7" type="ORF">Q4527_03895</name>
</gene>
<keyword evidence="3" id="KW-0157">Chromophore</keyword>
<dbReference type="Pfam" id="PF00360">
    <property type="entry name" value="PHY"/>
    <property type="match status" value="1"/>
</dbReference>
<evidence type="ECO:0000256" key="1">
    <source>
        <dbReference type="ARBA" id="ARBA00022543"/>
    </source>
</evidence>